<evidence type="ECO:0000256" key="2">
    <source>
        <dbReference type="ARBA" id="ARBA00022801"/>
    </source>
</evidence>
<dbReference type="SUPFAM" id="SSF53474">
    <property type="entry name" value="alpha/beta-Hydrolases"/>
    <property type="match status" value="2"/>
</dbReference>
<keyword evidence="2" id="KW-0378">Hydrolase</keyword>
<comment type="caution">
    <text evidence="4">The sequence shown here is derived from an EMBL/GenBank/DDBJ whole genome shotgun (WGS) entry which is preliminary data.</text>
</comment>
<dbReference type="GO" id="GO:0016787">
    <property type="term" value="F:hydrolase activity"/>
    <property type="evidence" value="ECO:0007669"/>
    <property type="project" value="UniProtKB-KW"/>
</dbReference>
<dbReference type="Pfam" id="PF10503">
    <property type="entry name" value="Esterase_PHB"/>
    <property type="match status" value="1"/>
</dbReference>
<dbReference type="PANTHER" id="PTHR43037">
    <property type="entry name" value="UNNAMED PRODUCT-RELATED"/>
    <property type="match status" value="1"/>
</dbReference>
<dbReference type="InterPro" id="IPR050955">
    <property type="entry name" value="Plant_Biomass_Hydrol_Est"/>
</dbReference>
<dbReference type="NCBIfam" id="TIGR01840">
    <property type="entry name" value="esterase_phb"/>
    <property type="match status" value="1"/>
</dbReference>
<dbReference type="InterPro" id="IPR029058">
    <property type="entry name" value="AB_hydrolase_fold"/>
</dbReference>
<dbReference type="AlphaFoldDB" id="A0A934SZB5"/>
<gene>
    <name evidence="4" type="ORF">JJB74_25865</name>
</gene>
<dbReference type="PANTHER" id="PTHR43037:SF1">
    <property type="entry name" value="BLL1128 PROTEIN"/>
    <property type="match status" value="1"/>
</dbReference>
<organism evidence="4 5">
    <name type="scientific">Noviherbaspirillum pedocola</name>
    <dbReference type="NCBI Taxonomy" id="2801341"/>
    <lineage>
        <taxon>Bacteria</taxon>
        <taxon>Pseudomonadati</taxon>
        <taxon>Pseudomonadota</taxon>
        <taxon>Betaproteobacteria</taxon>
        <taxon>Burkholderiales</taxon>
        <taxon>Oxalobacteraceae</taxon>
        <taxon>Noviherbaspirillum</taxon>
    </lineage>
</organism>
<feature type="region of interest" description="Disordered" evidence="3">
    <location>
        <begin position="51"/>
        <end position="75"/>
    </location>
</feature>
<dbReference type="GO" id="GO:0005576">
    <property type="term" value="C:extracellular region"/>
    <property type="evidence" value="ECO:0007669"/>
    <property type="project" value="InterPro"/>
</dbReference>
<proteinExistence type="predicted"/>
<dbReference type="Proteomes" id="UP000622890">
    <property type="component" value="Unassembled WGS sequence"/>
</dbReference>
<dbReference type="RefSeq" id="WP_200596947.1">
    <property type="nucleotide sequence ID" value="NZ_JAEPBG010000016.1"/>
</dbReference>
<keyword evidence="5" id="KW-1185">Reference proteome</keyword>
<keyword evidence="1" id="KW-0732">Signal</keyword>
<sequence length="403" mass="43200">MKLNEDFLTRMQEATSLLHTAGPAAATAAIQRALGIAGGEEQQAEAPARFVDINPEAARPEPSKDRVKAPGEASPAHKLWRRTASMFKQNIDTVETTDAVSPDSRTGAPGRFLSGSFSNRAGTRAYRLYVPAKVDAAARSMPLVVMLHGCKQNPEDFAAGTRMNQLAEQHGFLVLYPAQQQRDNGSNCWNWFQPGDQRRDHGEPSILAGMTEKIIREYGVDADKVYVAGLSAGGAMAAILADTHPDVYAAVGIHSGLPAGCARDVASAFGAMKGGRQTHVRPYRHRVPAIVFHGDRDRTVHPDNGSEALAQSMGMSLEAWRAHAGAGKNGATRGRTGSGRTYTQSVYHDDDGKVSAEHWLIHGAGHAWSGGSTSGSYTDPKGPDASAEMLRFFLAHPKRTPQA</sequence>
<feature type="compositionally biased region" description="Basic and acidic residues" evidence="3">
    <location>
        <begin position="58"/>
        <end position="69"/>
    </location>
</feature>
<name>A0A934SZB5_9BURK</name>
<evidence type="ECO:0000313" key="5">
    <source>
        <dbReference type="Proteomes" id="UP000622890"/>
    </source>
</evidence>
<evidence type="ECO:0000313" key="4">
    <source>
        <dbReference type="EMBL" id="MBK4738065.1"/>
    </source>
</evidence>
<dbReference type="EMBL" id="JAEPBG010000016">
    <property type="protein sequence ID" value="MBK4738065.1"/>
    <property type="molecule type" value="Genomic_DNA"/>
</dbReference>
<dbReference type="InterPro" id="IPR010126">
    <property type="entry name" value="Esterase_phb"/>
</dbReference>
<evidence type="ECO:0000256" key="3">
    <source>
        <dbReference type="SAM" id="MobiDB-lite"/>
    </source>
</evidence>
<accession>A0A934SZB5</accession>
<dbReference type="Gene3D" id="3.40.50.1820">
    <property type="entry name" value="alpha/beta hydrolase"/>
    <property type="match status" value="1"/>
</dbReference>
<evidence type="ECO:0000256" key="1">
    <source>
        <dbReference type="ARBA" id="ARBA00022729"/>
    </source>
</evidence>
<protein>
    <submittedName>
        <fullName evidence="4">PHB depolymerase family esterase</fullName>
    </submittedName>
</protein>
<reference evidence="4" key="1">
    <citation type="submission" date="2021-01" db="EMBL/GenBank/DDBJ databases">
        <title>Genome sequence of strain Noviherbaspirillum sp. DKR-6.</title>
        <authorList>
            <person name="Chaudhary D.K."/>
        </authorList>
    </citation>
    <scope>NUCLEOTIDE SEQUENCE</scope>
    <source>
        <strain evidence="4">DKR-6</strain>
    </source>
</reference>